<dbReference type="RefSeq" id="WP_316681568.1">
    <property type="nucleotide sequence ID" value="NZ_CATZLL010000009.1"/>
</dbReference>
<evidence type="ECO:0000313" key="2">
    <source>
        <dbReference type="EMBL" id="CAJ0816568.1"/>
    </source>
</evidence>
<name>A0ABM9K7M1_9RALS</name>
<dbReference type="Pfam" id="PF06722">
    <property type="entry name" value="EryCIII-like_C"/>
    <property type="match status" value="1"/>
</dbReference>
<keyword evidence="3" id="KW-1185">Reference proteome</keyword>
<sequence length="407" mass="43174">MSRVLFAWELGDNFGHVTRDLPIAIALRQMGHEVMLCVKDVGTAQQVLASEGFRFVQAPLVPRSALSILAPVSYAEILITSGYSSTSLLAGLVNGWLTIFGLFKPDTVVINHAPTALLAAKAVGIPTVLTCTGFELPPASDVLPSIVPWEQIPEGRLAAADQTVVSLMNGILRQYGKSPLTRAHDLFAGTKRLMTTFAELDHYGARVEERYIGPVAAMPKAPSVVWPAAEGKRIFAYLRPSTPGLEHLLAALKEQSANALCVIPGVSPATADAFRGQGFTILNHPVSLQVLLPTADLVIASGAGTVSDALLAGVPLLMTPQFVEQALLARRVEAFGAGVHWAPPRTAESAHAIVGRALSTESLRVHAQCFASKYQSCSMEKAVAEIASAILTAATNPHQGQPAQRFA</sequence>
<gene>
    <name evidence="2" type="ORF">LMG18101_02979</name>
</gene>
<evidence type="ECO:0000259" key="1">
    <source>
        <dbReference type="Pfam" id="PF06722"/>
    </source>
</evidence>
<reference evidence="2 3" key="1">
    <citation type="submission" date="2023-07" db="EMBL/GenBank/DDBJ databases">
        <authorList>
            <person name="Peeters C."/>
        </authorList>
    </citation>
    <scope>NUCLEOTIDE SEQUENCE [LARGE SCALE GENOMIC DNA]</scope>
    <source>
        <strain evidence="2 3">LMG 18101</strain>
    </source>
</reference>
<dbReference type="Gene3D" id="3.40.50.2000">
    <property type="entry name" value="Glycogen Phosphorylase B"/>
    <property type="match status" value="2"/>
</dbReference>
<accession>A0ABM9K7M1</accession>
<dbReference type="SUPFAM" id="SSF53756">
    <property type="entry name" value="UDP-Glycosyltransferase/glycogen phosphorylase"/>
    <property type="match status" value="1"/>
</dbReference>
<dbReference type="PANTHER" id="PTHR21015">
    <property type="entry name" value="UDP-N-ACETYLGLUCOSAMINE--N-ACETYLMURAMYL-(PENTAPEPTIDE) PYROPHOSPHORYL-UNDECAPRENOL N-ACETYLGLUCOSAMINE TRANSFERASE 1"/>
    <property type="match status" value="1"/>
</dbReference>
<proteinExistence type="predicted"/>
<evidence type="ECO:0000313" key="3">
    <source>
        <dbReference type="Proteomes" id="UP001189757"/>
    </source>
</evidence>
<dbReference type="EMBL" id="CATZLL010000009">
    <property type="protein sequence ID" value="CAJ0816568.1"/>
    <property type="molecule type" value="Genomic_DNA"/>
</dbReference>
<organism evidence="2 3">
    <name type="scientific">Ralstonia flaminis</name>
    <dbReference type="NCBI Taxonomy" id="3058597"/>
    <lineage>
        <taxon>Bacteria</taxon>
        <taxon>Pseudomonadati</taxon>
        <taxon>Pseudomonadota</taxon>
        <taxon>Betaproteobacteria</taxon>
        <taxon>Burkholderiales</taxon>
        <taxon>Burkholderiaceae</taxon>
        <taxon>Ralstonia</taxon>
    </lineage>
</organism>
<comment type="caution">
    <text evidence="2">The sequence shown here is derived from an EMBL/GenBank/DDBJ whole genome shotgun (WGS) entry which is preliminary data.</text>
</comment>
<protein>
    <recommendedName>
        <fullName evidence="1">Erythromycin biosynthesis protein CIII-like C-terminal domain-containing protein</fullName>
    </recommendedName>
</protein>
<dbReference type="PANTHER" id="PTHR21015:SF22">
    <property type="entry name" value="GLYCOSYLTRANSFERASE"/>
    <property type="match status" value="1"/>
</dbReference>
<dbReference type="InterPro" id="IPR010610">
    <property type="entry name" value="EryCIII-like_C"/>
</dbReference>
<feature type="domain" description="Erythromycin biosynthesis protein CIII-like C-terminal" evidence="1">
    <location>
        <begin position="286"/>
        <end position="376"/>
    </location>
</feature>
<dbReference type="Proteomes" id="UP001189757">
    <property type="component" value="Unassembled WGS sequence"/>
</dbReference>